<evidence type="ECO:0000313" key="1">
    <source>
        <dbReference type="EMBL" id="JAG18708.1"/>
    </source>
</evidence>
<dbReference type="EMBL" id="GBHO01024896">
    <property type="protein sequence ID" value="JAG18708.1"/>
    <property type="molecule type" value="Transcribed_RNA"/>
</dbReference>
<gene>
    <name evidence="2" type="primary">pyrH_2</name>
    <name evidence="1" type="synonym">pyrH_3</name>
    <name evidence="1" type="ORF">CM83_51319</name>
    <name evidence="2" type="ORF">CM83_51329</name>
</gene>
<reference evidence="2" key="2">
    <citation type="submission" date="2014-07" db="EMBL/GenBank/DDBJ databases">
        <authorList>
            <person name="Hull J."/>
        </authorList>
    </citation>
    <scope>NUCLEOTIDE SEQUENCE</scope>
</reference>
<keyword evidence="2" id="KW-0418">Kinase</keyword>
<sequence>MVRTTPASLLIFQTRANPILAVEYLWKFHTHSTTVSVSILRMPPPYFERNSSGGTPPATQTLARSSQMSYCSDSSLVVVRQTFCRSARVGGWVYQNNENSQV</sequence>
<feature type="non-terminal residue" evidence="2">
    <location>
        <position position="102"/>
    </location>
</feature>
<keyword evidence="2" id="KW-0808">Transferase</keyword>
<evidence type="ECO:0000313" key="2">
    <source>
        <dbReference type="EMBL" id="JAG29577.1"/>
    </source>
</evidence>
<dbReference type="AlphaFoldDB" id="A0A0A9Y932"/>
<dbReference type="GO" id="GO:0016301">
    <property type="term" value="F:kinase activity"/>
    <property type="evidence" value="ECO:0007669"/>
    <property type="project" value="UniProtKB-KW"/>
</dbReference>
<accession>A0A0A9Y932</accession>
<name>A0A0A9Y932_LYGHE</name>
<reference evidence="2" key="1">
    <citation type="journal article" date="2014" name="PLoS ONE">
        <title>Transcriptome-Based Identification of ABC Transporters in the Western Tarnished Plant Bug Lygus hesperus.</title>
        <authorList>
            <person name="Hull J.J."/>
            <person name="Chaney K."/>
            <person name="Geib S.M."/>
            <person name="Fabrick J.A."/>
            <person name="Brent C.S."/>
            <person name="Walsh D."/>
            <person name="Lavine L.C."/>
        </authorList>
    </citation>
    <scope>NUCLEOTIDE SEQUENCE</scope>
</reference>
<proteinExistence type="predicted"/>
<dbReference type="EMBL" id="GBHO01014027">
    <property type="protein sequence ID" value="JAG29577.1"/>
    <property type="molecule type" value="Transcribed_RNA"/>
</dbReference>
<protein>
    <submittedName>
        <fullName evidence="2">Uridylate kinase</fullName>
    </submittedName>
</protein>
<organism evidence="2">
    <name type="scientific">Lygus hesperus</name>
    <name type="common">Western plant bug</name>
    <dbReference type="NCBI Taxonomy" id="30085"/>
    <lineage>
        <taxon>Eukaryota</taxon>
        <taxon>Metazoa</taxon>
        <taxon>Ecdysozoa</taxon>
        <taxon>Arthropoda</taxon>
        <taxon>Hexapoda</taxon>
        <taxon>Insecta</taxon>
        <taxon>Pterygota</taxon>
        <taxon>Neoptera</taxon>
        <taxon>Paraneoptera</taxon>
        <taxon>Hemiptera</taxon>
        <taxon>Heteroptera</taxon>
        <taxon>Panheteroptera</taxon>
        <taxon>Cimicomorpha</taxon>
        <taxon>Miridae</taxon>
        <taxon>Mirini</taxon>
        <taxon>Lygus</taxon>
    </lineage>
</organism>